<proteinExistence type="predicted"/>
<evidence type="ECO:0000313" key="3">
    <source>
        <dbReference type="Proteomes" id="UP000663888"/>
    </source>
</evidence>
<sequence>MGGIAPRIVLSPIKSPQKSISETVKQALELARSKSDGPAPDPGPSSHAPVPSSPASQAEAEGEAETGPETVIICKPGTTSIAEPVVKDVESSPTDLLRNLLDMTHVPPGTEPSHFKSIAQTLMQGFELCVTSKSSVVTTYEFQEVEFYWYNQQSGHIDPFTHAAEEQRVSGNWYFHRAPRRVPPNSQSTAPVPSPKTNGFRGGTRKGLDLTFGVPSTDTSTIAYGGILLRTLRNTQTKKVTCGPSLLVDEVLRSSEADSPATLVGALWKGDTSAFLSPEAELGPSRVFLRPVDRKGAKPPVMYSSPRIGLELSRIQTAGEATATHPRVRYVLRPYRFFTHPELMGPIRPQTFYGLLLAQEAGQLTRSIADVTGMKPIQIPTYSGYVEAGRNAGPKAIKDFVSEQGRGVGPVAPKFLKMAGVVECILDDSGGERVQKKQKLGPTLTSMFAGGSKKKAAKEA</sequence>
<evidence type="ECO:0000313" key="2">
    <source>
        <dbReference type="EMBL" id="CAE6477535.1"/>
    </source>
</evidence>
<feature type="region of interest" description="Disordered" evidence="1">
    <location>
        <begin position="181"/>
        <end position="203"/>
    </location>
</feature>
<protein>
    <submittedName>
        <fullName evidence="2">Uncharacterized protein</fullName>
    </submittedName>
</protein>
<name>A0A8H3H0E9_9AGAM</name>
<gene>
    <name evidence="2" type="ORF">RDB_LOCUS118552</name>
</gene>
<reference evidence="2" key="1">
    <citation type="submission" date="2021-01" db="EMBL/GenBank/DDBJ databases">
        <authorList>
            <person name="Kaushik A."/>
        </authorList>
    </citation>
    <scope>NUCLEOTIDE SEQUENCE</scope>
    <source>
        <strain evidence="2">AG4-R118</strain>
    </source>
</reference>
<dbReference type="EMBL" id="CAJMWX010001254">
    <property type="protein sequence ID" value="CAE6477535.1"/>
    <property type="molecule type" value="Genomic_DNA"/>
</dbReference>
<dbReference type="AlphaFoldDB" id="A0A8H3H0E9"/>
<feature type="compositionally biased region" description="Polar residues" evidence="1">
    <location>
        <begin position="14"/>
        <end position="24"/>
    </location>
</feature>
<dbReference type="Proteomes" id="UP000663888">
    <property type="component" value="Unassembled WGS sequence"/>
</dbReference>
<organism evidence="2 3">
    <name type="scientific">Rhizoctonia solani</name>
    <dbReference type="NCBI Taxonomy" id="456999"/>
    <lineage>
        <taxon>Eukaryota</taxon>
        <taxon>Fungi</taxon>
        <taxon>Dikarya</taxon>
        <taxon>Basidiomycota</taxon>
        <taxon>Agaricomycotina</taxon>
        <taxon>Agaricomycetes</taxon>
        <taxon>Cantharellales</taxon>
        <taxon>Ceratobasidiaceae</taxon>
        <taxon>Rhizoctonia</taxon>
    </lineage>
</organism>
<accession>A0A8H3H0E9</accession>
<feature type="compositionally biased region" description="Low complexity" evidence="1">
    <location>
        <begin position="44"/>
        <end position="59"/>
    </location>
</feature>
<comment type="caution">
    <text evidence="2">The sequence shown here is derived from an EMBL/GenBank/DDBJ whole genome shotgun (WGS) entry which is preliminary data.</text>
</comment>
<feature type="compositionally biased region" description="Polar residues" evidence="1">
    <location>
        <begin position="184"/>
        <end position="197"/>
    </location>
</feature>
<evidence type="ECO:0000256" key="1">
    <source>
        <dbReference type="SAM" id="MobiDB-lite"/>
    </source>
</evidence>
<feature type="region of interest" description="Disordered" evidence="1">
    <location>
        <begin position="1"/>
        <end position="68"/>
    </location>
</feature>